<accession>A0A392QUT7</accession>
<dbReference type="AlphaFoldDB" id="A0A392QUT7"/>
<dbReference type="GO" id="GO:0004842">
    <property type="term" value="F:ubiquitin-protein transferase activity"/>
    <property type="evidence" value="ECO:0007669"/>
    <property type="project" value="InterPro"/>
</dbReference>
<feature type="non-terminal residue" evidence="1">
    <location>
        <position position="1"/>
    </location>
</feature>
<dbReference type="GO" id="GO:0016567">
    <property type="term" value="P:protein ubiquitination"/>
    <property type="evidence" value="ECO:0007669"/>
    <property type="project" value="InterPro"/>
</dbReference>
<keyword evidence="2" id="KW-1185">Reference proteome</keyword>
<dbReference type="PANTHER" id="PTHR16047">
    <property type="entry name" value="RFWD3 PROTEIN"/>
    <property type="match status" value="1"/>
</dbReference>
<dbReference type="EMBL" id="LXQA010161239">
    <property type="protein sequence ID" value="MCI27767.1"/>
    <property type="molecule type" value="Genomic_DNA"/>
</dbReference>
<dbReference type="Proteomes" id="UP000265520">
    <property type="component" value="Unassembled WGS sequence"/>
</dbReference>
<proteinExistence type="predicted"/>
<comment type="caution">
    <text evidence="1">The sequence shown here is derived from an EMBL/GenBank/DDBJ whole genome shotgun (WGS) entry which is preliminary data.</text>
</comment>
<protein>
    <submittedName>
        <fullName evidence="1">E3 ubiquitin-protein ligase RFWD3-like</fullName>
    </submittedName>
</protein>
<name>A0A392QUT7_9FABA</name>
<evidence type="ECO:0000313" key="1">
    <source>
        <dbReference type="EMBL" id="MCI27767.1"/>
    </source>
</evidence>
<evidence type="ECO:0000313" key="2">
    <source>
        <dbReference type="Proteomes" id="UP000265520"/>
    </source>
</evidence>
<dbReference type="InterPro" id="IPR037381">
    <property type="entry name" value="RFWD3"/>
</dbReference>
<organism evidence="1 2">
    <name type="scientific">Trifolium medium</name>
    <dbReference type="NCBI Taxonomy" id="97028"/>
    <lineage>
        <taxon>Eukaryota</taxon>
        <taxon>Viridiplantae</taxon>
        <taxon>Streptophyta</taxon>
        <taxon>Embryophyta</taxon>
        <taxon>Tracheophyta</taxon>
        <taxon>Spermatophyta</taxon>
        <taxon>Magnoliopsida</taxon>
        <taxon>eudicotyledons</taxon>
        <taxon>Gunneridae</taxon>
        <taxon>Pentapetalae</taxon>
        <taxon>rosids</taxon>
        <taxon>fabids</taxon>
        <taxon>Fabales</taxon>
        <taxon>Fabaceae</taxon>
        <taxon>Papilionoideae</taxon>
        <taxon>50 kb inversion clade</taxon>
        <taxon>NPAAA clade</taxon>
        <taxon>Hologalegina</taxon>
        <taxon>IRL clade</taxon>
        <taxon>Trifolieae</taxon>
        <taxon>Trifolium</taxon>
    </lineage>
</organism>
<dbReference type="GO" id="GO:0036297">
    <property type="term" value="P:interstrand cross-link repair"/>
    <property type="evidence" value="ECO:0007669"/>
    <property type="project" value="InterPro"/>
</dbReference>
<sequence>CPQCNTRCSMKDVRKLYASRIVAVDEESQKRIRSLESKCASLESKDAVYLRI</sequence>
<dbReference type="PANTHER" id="PTHR16047:SF13">
    <property type="entry name" value="E3 UBIQUITIN-PROTEIN LIGASE RFWD3"/>
    <property type="match status" value="1"/>
</dbReference>
<dbReference type="GO" id="GO:0005634">
    <property type="term" value="C:nucleus"/>
    <property type="evidence" value="ECO:0007669"/>
    <property type="project" value="InterPro"/>
</dbReference>
<reference evidence="1 2" key="1">
    <citation type="journal article" date="2018" name="Front. Plant Sci.">
        <title>Red Clover (Trifolium pratense) and Zigzag Clover (T. medium) - A Picture of Genomic Similarities and Differences.</title>
        <authorList>
            <person name="Dluhosova J."/>
            <person name="Istvanek J."/>
            <person name="Nedelnik J."/>
            <person name="Repkova J."/>
        </authorList>
    </citation>
    <scope>NUCLEOTIDE SEQUENCE [LARGE SCALE GENOMIC DNA]</scope>
    <source>
        <strain evidence="2">cv. 10/8</strain>
        <tissue evidence="1">Leaf</tissue>
    </source>
</reference>